<evidence type="ECO:0000313" key="3">
    <source>
        <dbReference type="Proteomes" id="UP000245444"/>
    </source>
</evidence>
<organism evidence="2 3">
    <name type="scientific">Methylobacterium terrae</name>
    <dbReference type="NCBI Taxonomy" id="2202827"/>
    <lineage>
        <taxon>Bacteria</taxon>
        <taxon>Pseudomonadati</taxon>
        <taxon>Pseudomonadota</taxon>
        <taxon>Alphaproteobacteria</taxon>
        <taxon>Hyphomicrobiales</taxon>
        <taxon>Methylobacteriaceae</taxon>
        <taxon>Methylobacterium</taxon>
    </lineage>
</organism>
<proteinExistence type="predicted"/>
<sequence>MMGQIITVTFRGAELYGFRRDDAVFVALKPIVQAMGLDWSAQFRRLKRDPILSEGIAVMATPFGPGGTQEATCLRLDLLHGWFFTIDTSRIPDDATRESVQAYQREAYDVLHSAFTGGARPVPLASPAEAREPVPQALAVAMVTEARRTFGTRASGRLWRHLGLPWVDGMGEPPAQGVLPLGGAR</sequence>
<dbReference type="InterPro" id="IPR018875">
    <property type="entry name" value="Antirepressor_Ant_N"/>
</dbReference>
<feature type="domain" description="Antirepressor protein ant N-terminal" evidence="1">
    <location>
        <begin position="7"/>
        <end position="118"/>
    </location>
</feature>
<reference evidence="2 3" key="1">
    <citation type="submission" date="2018-05" db="EMBL/GenBank/DDBJ databases">
        <title>Complete Genome Sequence of Methylobacterium sp. 17Sr1-28.</title>
        <authorList>
            <person name="Srinivasan S."/>
        </authorList>
    </citation>
    <scope>NUCLEOTIDE SEQUENCE [LARGE SCALE GENOMIC DNA]</scope>
    <source>
        <strain evidence="2 3">17Sr1-28</strain>
    </source>
</reference>
<evidence type="ECO:0000259" key="1">
    <source>
        <dbReference type="Pfam" id="PF10547"/>
    </source>
</evidence>
<accession>A0A2U8WPL3</accession>
<dbReference type="Proteomes" id="UP000245444">
    <property type="component" value="Chromosome"/>
</dbReference>
<dbReference type="KEGG" id="mtea:DK419_13145"/>
<protein>
    <submittedName>
        <fullName evidence="2">Phage P22, antirepressor protein</fullName>
    </submittedName>
</protein>
<dbReference type="RefSeq" id="WP_109959473.1">
    <property type="nucleotide sequence ID" value="NZ_CP029553.1"/>
</dbReference>
<name>A0A2U8WPL3_9HYPH</name>
<dbReference type="OrthoDB" id="1042522at2"/>
<dbReference type="AlphaFoldDB" id="A0A2U8WPL3"/>
<dbReference type="EMBL" id="CP029553">
    <property type="protein sequence ID" value="AWN47142.1"/>
    <property type="molecule type" value="Genomic_DNA"/>
</dbReference>
<dbReference type="PRINTS" id="PR01994">
    <property type="entry name" value="ANTIREPRESSR"/>
</dbReference>
<dbReference type="Pfam" id="PF10547">
    <property type="entry name" value="P22_AR_N"/>
    <property type="match status" value="1"/>
</dbReference>
<evidence type="ECO:0000313" key="2">
    <source>
        <dbReference type="EMBL" id="AWN47142.1"/>
    </source>
</evidence>
<gene>
    <name evidence="2" type="ORF">DK419_13145</name>
</gene>
<keyword evidence="3" id="KW-1185">Reference proteome</keyword>